<proteinExistence type="predicted"/>
<dbReference type="RefSeq" id="WP_304376128.1">
    <property type="nucleotide sequence ID" value="NZ_JAUOZU010000007.1"/>
</dbReference>
<keyword evidence="2" id="KW-1185">Reference proteome</keyword>
<reference evidence="1" key="1">
    <citation type="journal article" date="2015" name="Int. J. Syst. Evol. Microbiol.">
        <title>Rhizobium alvei sp. nov., isolated from a freshwater river.</title>
        <authorList>
            <person name="Sheu S.Y."/>
            <person name="Huang H.W."/>
            <person name="Young C.C."/>
            <person name="Chen W.M."/>
        </authorList>
    </citation>
    <scope>NUCLEOTIDE SEQUENCE</scope>
    <source>
        <strain evidence="1">TNR-22</strain>
    </source>
</reference>
<organism evidence="1 2">
    <name type="scientific">Rhizobium alvei</name>
    <dbReference type="NCBI Taxonomy" id="1132659"/>
    <lineage>
        <taxon>Bacteria</taxon>
        <taxon>Pseudomonadati</taxon>
        <taxon>Pseudomonadota</taxon>
        <taxon>Alphaproteobacteria</taxon>
        <taxon>Hyphomicrobiales</taxon>
        <taxon>Rhizobiaceae</taxon>
        <taxon>Rhizobium/Agrobacterium group</taxon>
        <taxon>Rhizobium</taxon>
    </lineage>
</organism>
<comment type="caution">
    <text evidence="1">The sequence shown here is derived from an EMBL/GenBank/DDBJ whole genome shotgun (WGS) entry which is preliminary data.</text>
</comment>
<sequence length="48" mass="4851">MQANVTAHPLRPVATLVVCCSLAVAGLLIATVSVGASPSQGQQYASLR</sequence>
<accession>A0ABT8YKU3</accession>
<name>A0ABT8YKU3_9HYPH</name>
<dbReference type="Proteomes" id="UP001174932">
    <property type="component" value="Unassembled WGS sequence"/>
</dbReference>
<reference evidence="1" key="2">
    <citation type="submission" date="2023-07" db="EMBL/GenBank/DDBJ databases">
        <authorList>
            <person name="Shen H."/>
        </authorList>
    </citation>
    <scope>NUCLEOTIDE SEQUENCE</scope>
    <source>
        <strain evidence="1">TNR-22</strain>
    </source>
</reference>
<evidence type="ECO:0000313" key="2">
    <source>
        <dbReference type="Proteomes" id="UP001174932"/>
    </source>
</evidence>
<evidence type="ECO:0000313" key="1">
    <source>
        <dbReference type="EMBL" id="MDO6964199.1"/>
    </source>
</evidence>
<gene>
    <name evidence="1" type="ORF">Q4481_09540</name>
</gene>
<protein>
    <submittedName>
        <fullName evidence="1">Uncharacterized protein</fullName>
    </submittedName>
</protein>
<dbReference type="EMBL" id="JAUOZU010000007">
    <property type="protein sequence ID" value="MDO6964199.1"/>
    <property type="molecule type" value="Genomic_DNA"/>
</dbReference>